<keyword evidence="4 5" id="KW-0326">Glycosidase</keyword>
<dbReference type="Gene3D" id="3.20.20.70">
    <property type="entry name" value="Aldolase class I"/>
    <property type="match status" value="1"/>
</dbReference>
<dbReference type="EC" id="3.2.1.22" evidence="2 5"/>
<reference evidence="8 9" key="1">
    <citation type="submission" date="2020-08" db="EMBL/GenBank/DDBJ databases">
        <title>Genome public.</title>
        <authorList>
            <person name="Liu C."/>
            <person name="Sun Q."/>
        </authorList>
    </citation>
    <scope>NUCLEOTIDE SEQUENCE [LARGE SCALE GENOMIC DNA]</scope>
    <source>
        <strain evidence="8 9">3_YM_SP_D4_24.mj</strain>
    </source>
</reference>
<dbReference type="RefSeq" id="WP_187558705.1">
    <property type="nucleotide sequence ID" value="NZ_JACRTP010000003.1"/>
</dbReference>
<proteinExistence type="inferred from homology"/>
<dbReference type="InterPro" id="IPR013780">
    <property type="entry name" value="Glyco_hydro_b"/>
</dbReference>
<accession>A0ABR7PBS1</accession>
<dbReference type="Pfam" id="PF02065">
    <property type="entry name" value="Melibiase"/>
    <property type="match status" value="1"/>
</dbReference>
<name>A0ABR7PBS1_9FIRM</name>
<dbReference type="InterPro" id="IPR038417">
    <property type="entry name" value="Alpga-gal_N_sf"/>
</dbReference>
<evidence type="ECO:0000256" key="2">
    <source>
        <dbReference type="ARBA" id="ARBA00012755"/>
    </source>
</evidence>
<dbReference type="InterPro" id="IPR013785">
    <property type="entry name" value="Aldolase_TIM"/>
</dbReference>
<comment type="similarity">
    <text evidence="5">Belongs to the glycosyl hydrolase.</text>
</comment>
<dbReference type="InterPro" id="IPR031704">
    <property type="entry name" value="Glyco_hydro_36_N"/>
</dbReference>
<evidence type="ECO:0000256" key="4">
    <source>
        <dbReference type="ARBA" id="ARBA00023295"/>
    </source>
</evidence>
<dbReference type="PIRSF" id="PIRSF005536">
    <property type="entry name" value="Agal"/>
    <property type="match status" value="1"/>
</dbReference>
<protein>
    <recommendedName>
        <fullName evidence="2 5">Alpha-galactosidase</fullName>
        <ecNumber evidence="2 5">3.2.1.22</ecNumber>
    </recommendedName>
</protein>
<dbReference type="PANTHER" id="PTHR43053">
    <property type="entry name" value="GLYCOSIDASE FAMILY 31"/>
    <property type="match status" value="1"/>
</dbReference>
<dbReference type="Gene3D" id="2.60.40.1180">
    <property type="entry name" value="Golgi alpha-mannosidase II"/>
    <property type="match status" value="1"/>
</dbReference>
<organism evidence="8 9">
    <name type="scientific">Blautia stercoris</name>
    <dbReference type="NCBI Taxonomy" id="871664"/>
    <lineage>
        <taxon>Bacteria</taxon>
        <taxon>Bacillati</taxon>
        <taxon>Bacillota</taxon>
        <taxon>Clostridia</taxon>
        <taxon>Lachnospirales</taxon>
        <taxon>Lachnospiraceae</taxon>
        <taxon>Blautia</taxon>
    </lineage>
</organism>
<dbReference type="Pfam" id="PF16875">
    <property type="entry name" value="Glyco_hydro_36N"/>
    <property type="match status" value="1"/>
</dbReference>
<dbReference type="CDD" id="cd14791">
    <property type="entry name" value="GH36"/>
    <property type="match status" value="1"/>
</dbReference>
<keyword evidence="9" id="KW-1185">Reference proteome</keyword>
<evidence type="ECO:0000256" key="5">
    <source>
        <dbReference type="PIRNR" id="PIRNR005536"/>
    </source>
</evidence>
<dbReference type="InterPro" id="IPR050985">
    <property type="entry name" value="Alpha-glycosidase_related"/>
</dbReference>
<dbReference type="Proteomes" id="UP000661649">
    <property type="component" value="Unassembled WGS sequence"/>
</dbReference>
<comment type="caution">
    <text evidence="8">The sequence shown here is derived from an EMBL/GenBank/DDBJ whole genome shotgun (WGS) entry which is preliminary data.</text>
</comment>
<evidence type="ECO:0000256" key="3">
    <source>
        <dbReference type="ARBA" id="ARBA00022801"/>
    </source>
</evidence>
<evidence type="ECO:0000259" key="7">
    <source>
        <dbReference type="Pfam" id="PF16875"/>
    </source>
</evidence>
<dbReference type="InterPro" id="IPR002252">
    <property type="entry name" value="Glyco_hydro_36"/>
</dbReference>
<dbReference type="SUPFAM" id="SSF51445">
    <property type="entry name" value="(Trans)glycosidases"/>
    <property type="match status" value="1"/>
</dbReference>
<feature type="domain" description="Glycosyl hydrolase family 36 N-terminal" evidence="7">
    <location>
        <begin position="29"/>
        <end position="261"/>
    </location>
</feature>
<feature type="domain" description="Glycosyl hydrolase family 36 C-terminal" evidence="6">
    <location>
        <begin position="622"/>
        <end position="689"/>
    </location>
</feature>
<gene>
    <name evidence="8" type="ORF">H8712_09655</name>
</gene>
<dbReference type="EMBL" id="JACRTP010000003">
    <property type="protein sequence ID" value="MBC8628872.1"/>
    <property type="molecule type" value="Genomic_DNA"/>
</dbReference>
<dbReference type="PANTHER" id="PTHR43053:SF3">
    <property type="entry name" value="ALPHA-GALACTOSIDASE C-RELATED"/>
    <property type="match status" value="1"/>
</dbReference>
<comment type="catalytic activity">
    <reaction evidence="1 5">
        <text>Hydrolysis of terminal, non-reducing alpha-D-galactose residues in alpha-D-galactosides, including galactose oligosaccharides, galactomannans and galactolipids.</text>
        <dbReference type="EC" id="3.2.1.22"/>
    </reaction>
</comment>
<dbReference type="Pfam" id="PF16874">
    <property type="entry name" value="Glyco_hydro_36C"/>
    <property type="match status" value="1"/>
</dbReference>
<evidence type="ECO:0000259" key="6">
    <source>
        <dbReference type="Pfam" id="PF16874"/>
    </source>
</evidence>
<sequence length="695" mass="80581">MSIVINNSKNVFLLQTVSNSYAFGIDDQGLVRHLYWGKRIEAVEDFEMPVLTEVSTNDPVYEITPEEFPVYGSLRYKEHCLKVTFADGTREVVYEYVGYQIEKTEAYDELILELKDQYYALKIELHYKVYEKYDLMERFVVLHNESNEAMEVEQLQSGQFHIPYEDLNFTNVHGHWGAEQQRFVQKVSYGKILIENRRGISSHNHNPYFILDKDATETSGDVYFGALRRTGNFSGVVEQTPYGETLVQLGLNAHDFCLKLQAGETFTSPAIICGYSNSGFETMSHNLHNFAKDFILRAGLRPVLYNSWEATEFGVTCEEQKKLAKRAQELGAELFVVDDGWFGERNGIENGLGDWYVNEEKFPNGIDELIKEVKSLGLLFGIWVEPEMVNPPTKLYAEHPDWIYHFDTRESDTSRGQYVLDMTKVEVQNFVYQMLDDLLSYHEIDYIKWDANRPISQTNLHKDIWYRHIEAVYDIVKKLKEKHPNVLFEACASGGGRIDYGILGIFDDFWTSDNTDAYDRLTVQDSYSYIYPIKAMRAWVTDCPNFISNRMISMKFRFHSAMMGTLGIGCNILKFTEEDSNLSKEMIALYKKIRPIIQEGDFYRLQNTSENDYHLYEYTKDAEGLVFAFLPQTKIGHRKVTVKLRGLKKEAVYSVILETKEIKKSGAYLMQHGFDLCLTGDYASTLIQFKEIERR</sequence>
<dbReference type="InterPro" id="IPR017853">
    <property type="entry name" value="GH"/>
</dbReference>
<keyword evidence="3 5" id="KW-0378">Hydrolase</keyword>
<evidence type="ECO:0000313" key="8">
    <source>
        <dbReference type="EMBL" id="MBC8628872.1"/>
    </source>
</evidence>
<dbReference type="InterPro" id="IPR031705">
    <property type="entry name" value="Glyco_hydro_36_C"/>
</dbReference>
<evidence type="ECO:0000313" key="9">
    <source>
        <dbReference type="Proteomes" id="UP000661649"/>
    </source>
</evidence>
<evidence type="ECO:0000256" key="1">
    <source>
        <dbReference type="ARBA" id="ARBA00001255"/>
    </source>
</evidence>
<dbReference type="PRINTS" id="PR00743">
    <property type="entry name" value="GLHYDRLASE36"/>
</dbReference>
<dbReference type="Gene3D" id="2.70.98.60">
    <property type="entry name" value="alpha-galactosidase from lactobacil brevis"/>
    <property type="match status" value="1"/>
</dbReference>